<comment type="caution">
    <text evidence="10">The sequence shown here is derived from an EMBL/GenBank/DDBJ whole genome shotgun (WGS) entry which is preliminary data.</text>
</comment>
<reference evidence="10" key="1">
    <citation type="submission" date="2019-05" db="EMBL/GenBank/DDBJ databases">
        <title>Annotation for the trematode Fasciolopsis buski.</title>
        <authorList>
            <person name="Choi Y.-J."/>
        </authorList>
    </citation>
    <scope>NUCLEOTIDE SEQUENCE</scope>
    <source>
        <strain evidence="10">HT</strain>
        <tissue evidence="10">Whole worm</tissue>
    </source>
</reference>
<keyword evidence="3 8" id="KW-0732">Signal</keyword>
<evidence type="ECO:0000256" key="1">
    <source>
        <dbReference type="ARBA" id="ARBA00004167"/>
    </source>
</evidence>
<evidence type="ECO:0000256" key="6">
    <source>
        <dbReference type="ARBA" id="ARBA00023170"/>
    </source>
</evidence>
<dbReference type="GO" id="GO:0005524">
    <property type="term" value="F:ATP binding"/>
    <property type="evidence" value="ECO:0007669"/>
    <property type="project" value="InterPro"/>
</dbReference>
<sequence>MIAITLTSVWLVLICLAKYRRTNRSCTMKPETSDHTGSRRHFSFFTMCSNLCHVLIYPQELGKMFKEVNREAAVAETDISSNGATLRREQLFYDKWLTKSVSVGSCTATPGSQMTRNTQIPVPNAYVLCQSNERISDLPKSINGVDLQPSVSYAIRSKNVELVKCNGKVKHKNRKNYLLVRKYKRYLMYIRRISSADSTDLVILNSQTIQKSDSSRFSSVNRIPTNNVISESPWVRPARAMDEKSAISWRTNSRTFGKICHARLRIPADRKRFRPDYWSPVLVKTVTSQAKAEQIRVFLEDAVKLAGIRHKQVANVLASTQLRHSSLGKNGCPENIPILIYPHYEYGILKNFLRKTVAGGSDEHSAVLVSMGLQILGAVTHLHEMNIIHKDIATRNCLLDLHFSVVLSDSALSRDLFPEDYHCLGDNTNRPIKWLAIEALVERKFSTATDVWSFGITMWELITKGQQPYDMFDPFEMPNILCAGYRLRQPLNCPDSL</sequence>
<keyword evidence="6" id="KW-0675">Receptor</keyword>
<dbReference type="GO" id="GO:0010976">
    <property type="term" value="P:positive regulation of neuron projection development"/>
    <property type="evidence" value="ECO:0007669"/>
    <property type="project" value="TreeGrafter"/>
</dbReference>
<comment type="subcellular location">
    <subcellularLocation>
        <location evidence="1">Membrane</location>
        <topology evidence="1">Single-pass membrane protein</topology>
    </subcellularLocation>
</comment>
<dbReference type="AlphaFoldDB" id="A0A8E0RZ53"/>
<evidence type="ECO:0000256" key="4">
    <source>
        <dbReference type="ARBA" id="ARBA00022989"/>
    </source>
</evidence>
<dbReference type="InterPro" id="IPR008266">
    <property type="entry name" value="Tyr_kinase_AS"/>
</dbReference>
<dbReference type="InterPro" id="IPR001245">
    <property type="entry name" value="Ser-Thr/Tyr_kinase_cat_dom"/>
</dbReference>
<keyword evidence="10" id="KW-0418">Kinase</keyword>
<keyword evidence="4" id="KW-1133">Transmembrane helix</keyword>
<dbReference type="EMBL" id="LUCM01006152">
    <property type="protein sequence ID" value="KAA0191744.1"/>
    <property type="molecule type" value="Genomic_DNA"/>
</dbReference>
<proteinExistence type="predicted"/>
<evidence type="ECO:0000256" key="5">
    <source>
        <dbReference type="ARBA" id="ARBA00023136"/>
    </source>
</evidence>
<dbReference type="PROSITE" id="PS00109">
    <property type="entry name" value="PROTEIN_KINASE_TYR"/>
    <property type="match status" value="1"/>
</dbReference>
<dbReference type="PRINTS" id="PR00109">
    <property type="entry name" value="TYRKINASE"/>
</dbReference>
<dbReference type="Pfam" id="PF07714">
    <property type="entry name" value="PK_Tyr_Ser-Thr"/>
    <property type="match status" value="1"/>
</dbReference>
<dbReference type="InterPro" id="IPR011009">
    <property type="entry name" value="Kinase-like_dom_sf"/>
</dbReference>
<keyword evidence="10" id="KW-0808">Transferase</keyword>
<gene>
    <name evidence="10" type="ORF">FBUS_06063</name>
</gene>
<keyword evidence="7" id="KW-0325">Glycoprotein</keyword>
<keyword evidence="2" id="KW-0812">Transmembrane</keyword>
<evidence type="ECO:0000256" key="8">
    <source>
        <dbReference type="SAM" id="SignalP"/>
    </source>
</evidence>
<dbReference type="InterPro" id="IPR000719">
    <property type="entry name" value="Prot_kinase_dom"/>
</dbReference>
<dbReference type="GO" id="GO:0043235">
    <property type="term" value="C:receptor complex"/>
    <property type="evidence" value="ECO:0007669"/>
    <property type="project" value="TreeGrafter"/>
</dbReference>
<evidence type="ECO:0000256" key="3">
    <source>
        <dbReference type="ARBA" id="ARBA00022729"/>
    </source>
</evidence>
<evidence type="ECO:0000256" key="2">
    <source>
        <dbReference type="ARBA" id="ARBA00022692"/>
    </source>
</evidence>
<dbReference type="PANTHER" id="PTHR24416">
    <property type="entry name" value="TYROSINE-PROTEIN KINASE RECEPTOR"/>
    <property type="match status" value="1"/>
</dbReference>
<dbReference type="GO" id="GO:0007409">
    <property type="term" value="P:axonogenesis"/>
    <property type="evidence" value="ECO:0007669"/>
    <property type="project" value="TreeGrafter"/>
</dbReference>
<accession>A0A8E0RZ53</accession>
<dbReference type="Proteomes" id="UP000728185">
    <property type="component" value="Unassembled WGS sequence"/>
</dbReference>
<keyword evidence="5" id="KW-0472">Membrane</keyword>
<name>A0A8E0RZ53_9TREM</name>
<evidence type="ECO:0000259" key="9">
    <source>
        <dbReference type="PROSITE" id="PS50011"/>
    </source>
</evidence>
<evidence type="ECO:0000313" key="11">
    <source>
        <dbReference type="Proteomes" id="UP000728185"/>
    </source>
</evidence>
<protein>
    <submittedName>
        <fullName evidence="10">Tyrosine-protein kinase RYK</fullName>
    </submittedName>
</protein>
<dbReference type="PANTHER" id="PTHR24416:SF349">
    <property type="entry name" value="TYROSINE-PROTEIN KINASE RYK"/>
    <property type="match status" value="1"/>
</dbReference>
<dbReference type="GO" id="GO:0051897">
    <property type="term" value="P:positive regulation of phosphatidylinositol 3-kinase/protein kinase B signal transduction"/>
    <property type="evidence" value="ECO:0007669"/>
    <property type="project" value="TreeGrafter"/>
</dbReference>
<evidence type="ECO:0000313" key="10">
    <source>
        <dbReference type="EMBL" id="KAA0191744.1"/>
    </source>
</evidence>
<dbReference type="OrthoDB" id="4062651at2759"/>
<dbReference type="Gene3D" id="1.10.510.10">
    <property type="entry name" value="Transferase(Phosphotransferase) domain 1"/>
    <property type="match status" value="1"/>
</dbReference>
<dbReference type="GO" id="GO:0005886">
    <property type="term" value="C:plasma membrane"/>
    <property type="evidence" value="ECO:0007669"/>
    <property type="project" value="TreeGrafter"/>
</dbReference>
<feature type="chain" id="PRO_5034583506" evidence="8">
    <location>
        <begin position="18"/>
        <end position="497"/>
    </location>
</feature>
<feature type="signal peptide" evidence="8">
    <location>
        <begin position="1"/>
        <end position="17"/>
    </location>
</feature>
<dbReference type="GO" id="GO:0007169">
    <property type="term" value="P:cell surface receptor protein tyrosine kinase signaling pathway"/>
    <property type="evidence" value="ECO:0007669"/>
    <property type="project" value="TreeGrafter"/>
</dbReference>
<feature type="domain" description="Protein kinase" evidence="9">
    <location>
        <begin position="245"/>
        <end position="497"/>
    </location>
</feature>
<dbReference type="GO" id="GO:0004672">
    <property type="term" value="F:protein kinase activity"/>
    <property type="evidence" value="ECO:0007669"/>
    <property type="project" value="InterPro"/>
</dbReference>
<evidence type="ECO:0000256" key="7">
    <source>
        <dbReference type="ARBA" id="ARBA00023180"/>
    </source>
</evidence>
<organism evidence="10 11">
    <name type="scientific">Fasciolopsis buskii</name>
    <dbReference type="NCBI Taxonomy" id="27845"/>
    <lineage>
        <taxon>Eukaryota</taxon>
        <taxon>Metazoa</taxon>
        <taxon>Spiralia</taxon>
        <taxon>Lophotrochozoa</taxon>
        <taxon>Platyhelminthes</taxon>
        <taxon>Trematoda</taxon>
        <taxon>Digenea</taxon>
        <taxon>Plagiorchiida</taxon>
        <taxon>Echinostomata</taxon>
        <taxon>Echinostomatoidea</taxon>
        <taxon>Fasciolidae</taxon>
        <taxon>Fasciolopsis</taxon>
    </lineage>
</organism>
<dbReference type="SUPFAM" id="SSF56112">
    <property type="entry name" value="Protein kinase-like (PK-like)"/>
    <property type="match status" value="1"/>
</dbReference>
<keyword evidence="11" id="KW-1185">Reference proteome</keyword>
<dbReference type="InterPro" id="IPR050122">
    <property type="entry name" value="RTK"/>
</dbReference>
<dbReference type="PROSITE" id="PS50011">
    <property type="entry name" value="PROTEIN_KINASE_DOM"/>
    <property type="match status" value="1"/>
</dbReference>